<dbReference type="AlphaFoldDB" id="Q2SMQ0"/>
<dbReference type="EMBL" id="CP000155">
    <property type="protein sequence ID" value="ABC28074.1"/>
    <property type="molecule type" value="Genomic_DNA"/>
</dbReference>
<reference evidence="1 2" key="1">
    <citation type="journal article" date="2005" name="Nucleic Acids Res.">
        <title>Genomic blueprint of Hahella chejuensis, a marine microbe producing an algicidal agent.</title>
        <authorList>
            <person name="Jeong H."/>
            <person name="Yim J.H."/>
            <person name="Lee C."/>
            <person name="Choi S.-H."/>
            <person name="Park Y.K."/>
            <person name="Yoon S.H."/>
            <person name="Hur C.-G."/>
            <person name="Kang H.-Y."/>
            <person name="Kim D."/>
            <person name="Lee H.H."/>
            <person name="Park K.H."/>
            <person name="Park S.-H."/>
            <person name="Park H.-S."/>
            <person name="Lee H.K."/>
            <person name="Oh T.K."/>
            <person name="Kim J.F."/>
        </authorList>
    </citation>
    <scope>NUCLEOTIDE SEQUENCE [LARGE SCALE GENOMIC DNA]</scope>
    <source>
        <strain evidence="1 2">KCTC 2396</strain>
    </source>
</reference>
<evidence type="ECO:0000313" key="1">
    <source>
        <dbReference type="EMBL" id="ABC28074.1"/>
    </source>
</evidence>
<organism evidence="1 2">
    <name type="scientific">Hahella chejuensis (strain KCTC 2396)</name>
    <dbReference type="NCBI Taxonomy" id="349521"/>
    <lineage>
        <taxon>Bacteria</taxon>
        <taxon>Pseudomonadati</taxon>
        <taxon>Pseudomonadota</taxon>
        <taxon>Gammaproteobacteria</taxon>
        <taxon>Oceanospirillales</taxon>
        <taxon>Hahellaceae</taxon>
        <taxon>Hahella</taxon>
    </lineage>
</organism>
<proteinExistence type="predicted"/>
<accession>Q2SMQ0</accession>
<sequence length="129" mass="14771">MSVWSSPFFWIDEDRICIWGCQDLHTDYDVPLASAAIFDVKSGDQIKWFAGPTINAFYYDQYLFSTTEKATPSPSGIWKAAHCYTNTRATFLLTICREVGNLFAMRVMECWRCMGGVCRFSLSGKRPPR</sequence>
<evidence type="ECO:0000313" key="2">
    <source>
        <dbReference type="Proteomes" id="UP000000238"/>
    </source>
</evidence>
<protein>
    <submittedName>
        <fullName evidence="1">Uncharacterized protein</fullName>
    </submittedName>
</protein>
<dbReference type="Proteomes" id="UP000000238">
    <property type="component" value="Chromosome"/>
</dbReference>
<gene>
    <name evidence="1" type="ordered locus">HCH_01201</name>
</gene>
<dbReference type="HOGENOM" id="CLU_1945748_0_0_6"/>
<dbReference type="KEGG" id="hch:HCH_01201"/>
<name>Q2SMQ0_HAHCH</name>
<keyword evidence="2" id="KW-1185">Reference proteome</keyword>